<evidence type="ECO:0000313" key="2">
    <source>
        <dbReference type="EMBL" id="PTP16032.1"/>
    </source>
</evidence>
<evidence type="ECO:0000313" key="3">
    <source>
        <dbReference type="Proteomes" id="UP000244080"/>
    </source>
</evidence>
<organism evidence="2 3">
    <name type="scientific">Vibrio splendidus</name>
    <dbReference type="NCBI Taxonomy" id="29497"/>
    <lineage>
        <taxon>Bacteria</taxon>
        <taxon>Pseudomonadati</taxon>
        <taxon>Pseudomonadota</taxon>
        <taxon>Gammaproteobacteria</taxon>
        <taxon>Vibrionales</taxon>
        <taxon>Vibrionaceae</taxon>
        <taxon>Vibrio</taxon>
    </lineage>
</organism>
<dbReference type="Proteomes" id="UP000244080">
    <property type="component" value="Unassembled WGS sequence"/>
</dbReference>
<protein>
    <submittedName>
        <fullName evidence="2">HNH endonuclease</fullName>
    </submittedName>
</protein>
<dbReference type="InterPro" id="IPR003615">
    <property type="entry name" value="HNH_nuc"/>
</dbReference>
<dbReference type="AlphaFoldDB" id="A0A2T5E9Q6"/>
<dbReference type="RefSeq" id="WP_017085638.1">
    <property type="nucleotide sequence ID" value="NZ_CAWNZY010000048.1"/>
</dbReference>
<comment type="caution">
    <text evidence="2">The sequence shown here is derived from an EMBL/GenBank/DDBJ whole genome shotgun (WGS) entry which is preliminary data.</text>
</comment>
<name>A0A2T5E9Q6_VIBSP</name>
<proteinExistence type="predicted"/>
<dbReference type="EMBL" id="PIGA01000037">
    <property type="protein sequence ID" value="PTP16032.1"/>
    <property type="molecule type" value="Genomic_DNA"/>
</dbReference>
<feature type="domain" description="HNH nuclease" evidence="1">
    <location>
        <begin position="184"/>
        <end position="236"/>
    </location>
</feature>
<evidence type="ECO:0000259" key="1">
    <source>
        <dbReference type="Pfam" id="PF13391"/>
    </source>
</evidence>
<keyword evidence="2" id="KW-0540">Nuclease</keyword>
<dbReference type="GO" id="GO:0004519">
    <property type="term" value="F:endonuclease activity"/>
    <property type="evidence" value="ECO:0007669"/>
    <property type="project" value="UniProtKB-KW"/>
</dbReference>
<keyword evidence="2" id="KW-0378">Hydrolase</keyword>
<gene>
    <name evidence="2" type="ORF">CWO36_19320</name>
</gene>
<sequence length="299" mass="34315">MSRKKFMESYGATNRNARYGWAFVNHEKKEVYFGAWDVNTDRERSLIFSMDWEFNNEGRRVNAFGEALEYIKLVENERYSLRTFPIIWDEDNDSYVDTGSAKIKEYIEEVSEMSLEVIGDEYYAIGNHKAKYSKMPLPNVAQDVNGIFGSTTDKTERESLVLSRIGQGQFRQNVINSWGNGECCALTLTSVREILIASHIVPWSKCDSDEQRLDGANGILLCAHIDKLFDAHLLTFIKKGSKYISRLSPKLNVSLLKGLGIQSGEELCAEELSEVHRDRFEKYLEAHNNEFNFKISQTN</sequence>
<reference evidence="2 3" key="1">
    <citation type="submission" date="2017-11" db="EMBL/GenBank/DDBJ databases">
        <title>Population delineation of vibrios coincides with oyster pathogenicity.</title>
        <authorList>
            <person name="Bruto M."/>
            <person name="Labreuche Y."/>
            <person name="James A."/>
            <person name="Piel D."/>
            <person name="Chenivesse S."/>
            <person name="Petton B."/>
            <person name="Polz M.F."/>
            <person name="Le Roux F."/>
        </authorList>
    </citation>
    <scope>NUCLEOTIDE SEQUENCE [LARGE SCALE GENOMIC DNA]</scope>
    <source>
        <strain evidence="2 3">1F_55</strain>
    </source>
</reference>
<dbReference type="Pfam" id="PF13391">
    <property type="entry name" value="HNH_2"/>
    <property type="match status" value="1"/>
</dbReference>
<accession>A0A2T5E9Q6</accession>
<keyword evidence="2" id="KW-0255">Endonuclease</keyword>